<accession>A0ABW7XM36</accession>
<dbReference type="Pfam" id="PF21597">
    <property type="entry name" value="TetR_C_43"/>
    <property type="match status" value="1"/>
</dbReference>
<evidence type="ECO:0000259" key="5">
    <source>
        <dbReference type="PROSITE" id="PS50977"/>
    </source>
</evidence>
<keyword evidence="1" id="KW-0805">Transcription regulation</keyword>
<evidence type="ECO:0000313" key="6">
    <source>
        <dbReference type="EMBL" id="MFI2488591.1"/>
    </source>
</evidence>
<proteinExistence type="predicted"/>
<dbReference type="PANTHER" id="PTHR30055:SF234">
    <property type="entry name" value="HTH-TYPE TRANSCRIPTIONAL REGULATOR BETI"/>
    <property type="match status" value="1"/>
</dbReference>
<dbReference type="InterPro" id="IPR036271">
    <property type="entry name" value="Tet_transcr_reg_TetR-rel_C_sf"/>
</dbReference>
<dbReference type="InterPro" id="IPR001647">
    <property type="entry name" value="HTH_TetR"/>
</dbReference>
<dbReference type="InterPro" id="IPR050109">
    <property type="entry name" value="HTH-type_TetR-like_transc_reg"/>
</dbReference>
<dbReference type="SUPFAM" id="SSF46689">
    <property type="entry name" value="Homeodomain-like"/>
    <property type="match status" value="1"/>
</dbReference>
<name>A0ABW7XM36_9MICO</name>
<evidence type="ECO:0000313" key="7">
    <source>
        <dbReference type="Proteomes" id="UP001611580"/>
    </source>
</evidence>
<keyword evidence="7" id="KW-1185">Reference proteome</keyword>
<dbReference type="InterPro" id="IPR009057">
    <property type="entry name" value="Homeodomain-like_sf"/>
</dbReference>
<keyword evidence="3" id="KW-0804">Transcription</keyword>
<dbReference type="RefSeq" id="WP_397405726.1">
    <property type="nucleotide sequence ID" value="NZ_JBIRYI010000010.1"/>
</dbReference>
<evidence type="ECO:0000256" key="4">
    <source>
        <dbReference type="PROSITE-ProRule" id="PRU00335"/>
    </source>
</evidence>
<sequence length="198" mass="21014">MPSSRPLRSDARRNREAVLASARDAFLAGESDIRVEEIARRAGVAVGTIYRHFDTREALVEEVYRHEVDELCAAPAALLDEHAPDEALRRFLLLLVEHAAVGKGMAVALEAIMATDSPVFGDARAQMAQALDLLLAAGAAGGTVRGDVNGRTLLRALGGVCGMRATDGWQDEAVRITGLLFDGLRFGAADAAPTAVTH</sequence>
<feature type="DNA-binding region" description="H-T-H motif" evidence="4">
    <location>
        <begin position="34"/>
        <end position="53"/>
    </location>
</feature>
<evidence type="ECO:0000256" key="3">
    <source>
        <dbReference type="ARBA" id="ARBA00023163"/>
    </source>
</evidence>
<dbReference type="PANTHER" id="PTHR30055">
    <property type="entry name" value="HTH-TYPE TRANSCRIPTIONAL REGULATOR RUTR"/>
    <property type="match status" value="1"/>
</dbReference>
<organism evidence="6 7">
    <name type="scientific">Promicromonospora kroppenstedtii</name>
    <dbReference type="NCBI Taxonomy" id="440482"/>
    <lineage>
        <taxon>Bacteria</taxon>
        <taxon>Bacillati</taxon>
        <taxon>Actinomycetota</taxon>
        <taxon>Actinomycetes</taxon>
        <taxon>Micrococcales</taxon>
        <taxon>Promicromonosporaceae</taxon>
        <taxon>Promicromonospora</taxon>
    </lineage>
</organism>
<evidence type="ECO:0000256" key="2">
    <source>
        <dbReference type="ARBA" id="ARBA00023125"/>
    </source>
</evidence>
<evidence type="ECO:0000256" key="1">
    <source>
        <dbReference type="ARBA" id="ARBA00023015"/>
    </source>
</evidence>
<dbReference type="InterPro" id="IPR049445">
    <property type="entry name" value="TetR_SbtR-like_C"/>
</dbReference>
<dbReference type="Pfam" id="PF00440">
    <property type="entry name" value="TetR_N"/>
    <property type="match status" value="1"/>
</dbReference>
<comment type="caution">
    <text evidence="6">The sequence shown here is derived from an EMBL/GenBank/DDBJ whole genome shotgun (WGS) entry which is preliminary data.</text>
</comment>
<keyword evidence="2 4" id="KW-0238">DNA-binding</keyword>
<protein>
    <submittedName>
        <fullName evidence="6">TetR/AcrR family transcriptional regulator</fullName>
    </submittedName>
</protein>
<dbReference type="SUPFAM" id="SSF48498">
    <property type="entry name" value="Tetracyclin repressor-like, C-terminal domain"/>
    <property type="match status" value="1"/>
</dbReference>
<feature type="domain" description="HTH tetR-type" evidence="5">
    <location>
        <begin position="12"/>
        <end position="71"/>
    </location>
</feature>
<reference evidence="6 7" key="1">
    <citation type="submission" date="2024-10" db="EMBL/GenBank/DDBJ databases">
        <title>The Natural Products Discovery Center: Release of the First 8490 Sequenced Strains for Exploring Actinobacteria Biosynthetic Diversity.</title>
        <authorList>
            <person name="Kalkreuter E."/>
            <person name="Kautsar S.A."/>
            <person name="Yang D."/>
            <person name="Bader C.D."/>
            <person name="Teijaro C.N."/>
            <person name="Fluegel L."/>
            <person name="Davis C.M."/>
            <person name="Simpson J.R."/>
            <person name="Lauterbach L."/>
            <person name="Steele A.D."/>
            <person name="Gui C."/>
            <person name="Meng S."/>
            <person name="Li G."/>
            <person name="Viehrig K."/>
            <person name="Ye F."/>
            <person name="Su P."/>
            <person name="Kiefer A.F."/>
            <person name="Nichols A."/>
            <person name="Cepeda A.J."/>
            <person name="Yan W."/>
            <person name="Fan B."/>
            <person name="Jiang Y."/>
            <person name="Adhikari A."/>
            <person name="Zheng C.-J."/>
            <person name="Schuster L."/>
            <person name="Cowan T.M."/>
            <person name="Smanski M.J."/>
            <person name="Chevrette M.G."/>
            <person name="De Carvalho L.P.S."/>
            <person name="Shen B."/>
        </authorList>
    </citation>
    <scope>NUCLEOTIDE SEQUENCE [LARGE SCALE GENOMIC DNA]</scope>
    <source>
        <strain evidence="6 7">NPDC019481</strain>
    </source>
</reference>
<dbReference type="Gene3D" id="1.10.357.10">
    <property type="entry name" value="Tetracycline Repressor, domain 2"/>
    <property type="match status" value="1"/>
</dbReference>
<dbReference type="EMBL" id="JBIRYI010000010">
    <property type="protein sequence ID" value="MFI2488591.1"/>
    <property type="molecule type" value="Genomic_DNA"/>
</dbReference>
<gene>
    <name evidence="6" type="ORF">ACH47X_16910</name>
</gene>
<dbReference type="PROSITE" id="PS50977">
    <property type="entry name" value="HTH_TETR_2"/>
    <property type="match status" value="1"/>
</dbReference>
<dbReference type="Proteomes" id="UP001611580">
    <property type="component" value="Unassembled WGS sequence"/>
</dbReference>